<dbReference type="InterPro" id="IPR036259">
    <property type="entry name" value="MFS_trans_sf"/>
</dbReference>
<feature type="transmembrane region" description="Helical" evidence="6">
    <location>
        <begin position="261"/>
        <end position="279"/>
    </location>
</feature>
<evidence type="ECO:0000256" key="2">
    <source>
        <dbReference type="ARBA" id="ARBA00022475"/>
    </source>
</evidence>
<dbReference type="InterPro" id="IPR020846">
    <property type="entry name" value="MFS_dom"/>
</dbReference>
<dbReference type="PANTHER" id="PTHR43124:SF10">
    <property type="entry name" value="PURINE EFFLUX PUMP PBUE"/>
    <property type="match status" value="1"/>
</dbReference>
<gene>
    <name evidence="8" type="primary">araJ</name>
    <name evidence="8" type="ORF">Atai01_00370</name>
</gene>
<keyword evidence="3 6" id="KW-0812">Transmembrane</keyword>
<comment type="caution">
    <text evidence="8">The sequence shown here is derived from an EMBL/GenBank/DDBJ whole genome shotgun (WGS) entry which is preliminary data.</text>
</comment>
<dbReference type="InterPro" id="IPR011701">
    <property type="entry name" value="MFS"/>
</dbReference>
<accession>A0A9W6QW04</accession>
<keyword evidence="2" id="KW-1003">Cell membrane</keyword>
<feature type="transmembrane region" description="Helical" evidence="6">
    <location>
        <begin position="122"/>
        <end position="144"/>
    </location>
</feature>
<evidence type="ECO:0000256" key="5">
    <source>
        <dbReference type="ARBA" id="ARBA00023136"/>
    </source>
</evidence>
<comment type="subcellular location">
    <subcellularLocation>
        <location evidence="1">Cell membrane</location>
        <topology evidence="1">Multi-pass membrane protein</topology>
    </subcellularLocation>
</comment>
<reference evidence="8" key="1">
    <citation type="submission" date="2023-03" db="EMBL/GenBank/DDBJ databases">
        <title>Amycolatopsis taiwanensis NBRC 103393.</title>
        <authorList>
            <person name="Ichikawa N."/>
            <person name="Sato H."/>
            <person name="Tonouchi N."/>
        </authorList>
    </citation>
    <scope>NUCLEOTIDE SEQUENCE</scope>
    <source>
        <strain evidence="8">NBRC 103393</strain>
    </source>
</reference>
<keyword evidence="5 6" id="KW-0472">Membrane</keyword>
<feature type="domain" description="Major facilitator superfamily (MFS) profile" evidence="7">
    <location>
        <begin position="1"/>
        <end position="372"/>
    </location>
</feature>
<dbReference type="GO" id="GO:0022857">
    <property type="term" value="F:transmembrane transporter activity"/>
    <property type="evidence" value="ECO:0007669"/>
    <property type="project" value="InterPro"/>
</dbReference>
<dbReference type="PROSITE" id="PS50850">
    <property type="entry name" value="MFS"/>
    <property type="match status" value="1"/>
</dbReference>
<organism evidence="8 9">
    <name type="scientific">Amycolatopsis taiwanensis</name>
    <dbReference type="NCBI Taxonomy" id="342230"/>
    <lineage>
        <taxon>Bacteria</taxon>
        <taxon>Bacillati</taxon>
        <taxon>Actinomycetota</taxon>
        <taxon>Actinomycetes</taxon>
        <taxon>Pseudonocardiales</taxon>
        <taxon>Pseudonocardiaceae</taxon>
        <taxon>Amycolatopsis</taxon>
    </lineage>
</organism>
<name>A0A9W6QW04_9PSEU</name>
<dbReference type="GO" id="GO:0005886">
    <property type="term" value="C:plasma membrane"/>
    <property type="evidence" value="ECO:0007669"/>
    <property type="project" value="UniProtKB-SubCell"/>
</dbReference>
<dbReference type="EMBL" id="BSTI01000001">
    <property type="protein sequence ID" value="GLY63418.1"/>
    <property type="molecule type" value="Genomic_DNA"/>
</dbReference>
<feature type="transmembrane region" description="Helical" evidence="6">
    <location>
        <begin position="33"/>
        <end position="52"/>
    </location>
</feature>
<feature type="transmembrane region" description="Helical" evidence="6">
    <location>
        <begin position="64"/>
        <end position="83"/>
    </location>
</feature>
<evidence type="ECO:0000256" key="6">
    <source>
        <dbReference type="SAM" id="Phobius"/>
    </source>
</evidence>
<evidence type="ECO:0000259" key="7">
    <source>
        <dbReference type="PROSITE" id="PS50850"/>
    </source>
</evidence>
<dbReference type="PANTHER" id="PTHR43124">
    <property type="entry name" value="PURINE EFFLUX PUMP PBUE"/>
    <property type="match status" value="1"/>
</dbReference>
<keyword evidence="9" id="KW-1185">Reference proteome</keyword>
<protein>
    <submittedName>
        <fullName evidence="8">MFS transporter</fullName>
    </submittedName>
</protein>
<evidence type="ECO:0000313" key="8">
    <source>
        <dbReference type="EMBL" id="GLY63418.1"/>
    </source>
</evidence>
<dbReference type="AlphaFoldDB" id="A0A9W6QW04"/>
<sequence length="396" mass="39584">MLAMGAFAVGTSGYVVAGLLSALTAELSVSASAAAQLVTVFSLAYAIGSPVLSAASGRWERRRLLVAALAVTALGNALAALAPNYGLLLVARVVTAAGAAVFTPVASAVAAELAPPERRGRAVAVVFGGLTIALILGVPVGNLISLQVGYRGVFLLVALFALAAAVAVRMLLPTVSAPPAVPFIRRFDAARSPRVLVSLFVTVLAVLGTFAAYTFISPILAATAGLHGTIVSVLLFCYGIGGAIGNVVGGRAADRWGSRKPLMVVLAGAGLSLAVLPLVATSVPGAVIALFVWGLCGWAFNPPMQHGLIGLTPAAPALVLSLNASAIYLGAGLSGIAGGLVLTAGGPNLLPEFAAVLTVIALLAVFVGLRQRAGDVISQSDPGNTSASCPSVNLTR</sequence>
<proteinExistence type="predicted"/>
<feature type="transmembrane region" description="Helical" evidence="6">
    <location>
        <begin position="308"/>
        <end position="329"/>
    </location>
</feature>
<dbReference type="Gene3D" id="1.20.1250.20">
    <property type="entry name" value="MFS general substrate transporter like domains"/>
    <property type="match status" value="2"/>
</dbReference>
<dbReference type="Proteomes" id="UP001165136">
    <property type="component" value="Unassembled WGS sequence"/>
</dbReference>
<dbReference type="SUPFAM" id="SSF103473">
    <property type="entry name" value="MFS general substrate transporter"/>
    <property type="match status" value="1"/>
</dbReference>
<evidence type="ECO:0000256" key="1">
    <source>
        <dbReference type="ARBA" id="ARBA00004651"/>
    </source>
</evidence>
<keyword evidence="4 6" id="KW-1133">Transmembrane helix</keyword>
<dbReference type="Pfam" id="PF07690">
    <property type="entry name" value="MFS_1"/>
    <property type="match status" value="2"/>
</dbReference>
<feature type="transmembrane region" description="Helical" evidence="6">
    <location>
        <begin position="228"/>
        <end position="249"/>
    </location>
</feature>
<feature type="transmembrane region" description="Helical" evidence="6">
    <location>
        <begin position="150"/>
        <end position="172"/>
    </location>
</feature>
<evidence type="ECO:0000313" key="9">
    <source>
        <dbReference type="Proteomes" id="UP001165136"/>
    </source>
</evidence>
<feature type="transmembrane region" description="Helical" evidence="6">
    <location>
        <begin position="89"/>
        <end position="110"/>
    </location>
</feature>
<evidence type="ECO:0000256" key="3">
    <source>
        <dbReference type="ARBA" id="ARBA00022692"/>
    </source>
</evidence>
<feature type="transmembrane region" description="Helical" evidence="6">
    <location>
        <begin position="349"/>
        <end position="369"/>
    </location>
</feature>
<feature type="transmembrane region" description="Helical" evidence="6">
    <location>
        <begin position="285"/>
        <end position="301"/>
    </location>
</feature>
<evidence type="ECO:0000256" key="4">
    <source>
        <dbReference type="ARBA" id="ARBA00022989"/>
    </source>
</evidence>
<dbReference type="CDD" id="cd17324">
    <property type="entry name" value="MFS_NepI_like"/>
    <property type="match status" value="1"/>
</dbReference>
<dbReference type="InterPro" id="IPR022324">
    <property type="entry name" value="Bacilysin_exporter_BacE_put"/>
</dbReference>
<dbReference type="InterPro" id="IPR050189">
    <property type="entry name" value="MFS_Efflux_Transporters"/>
</dbReference>
<feature type="transmembrane region" description="Helical" evidence="6">
    <location>
        <begin position="193"/>
        <end position="216"/>
    </location>
</feature>
<dbReference type="PRINTS" id="PR01988">
    <property type="entry name" value="EXPORTERBACE"/>
</dbReference>